<evidence type="ECO:0000313" key="16">
    <source>
        <dbReference type="EMBL" id="KAI7754917.1"/>
    </source>
</evidence>
<keyword evidence="17" id="KW-1185">Reference proteome</keyword>
<evidence type="ECO:0000256" key="8">
    <source>
        <dbReference type="ARBA" id="ARBA00047899"/>
    </source>
</evidence>
<evidence type="ECO:0000256" key="9">
    <source>
        <dbReference type="ARBA" id="ARBA00048679"/>
    </source>
</evidence>
<evidence type="ECO:0000259" key="15">
    <source>
        <dbReference type="PROSITE" id="PS50032"/>
    </source>
</evidence>
<evidence type="ECO:0000259" key="13">
    <source>
        <dbReference type="PROSITE" id="PS50011"/>
    </source>
</evidence>
<dbReference type="InterPro" id="IPR000719">
    <property type="entry name" value="Prot_kinase_dom"/>
</dbReference>
<protein>
    <recommendedName>
        <fullName evidence="2">non-specific serine/threonine protein kinase</fullName>
        <ecNumber evidence="2">2.7.11.1</ecNumber>
    </recommendedName>
</protein>
<keyword evidence="7 11" id="KW-0067">ATP-binding</keyword>
<evidence type="ECO:0000256" key="5">
    <source>
        <dbReference type="ARBA" id="ARBA00022741"/>
    </source>
</evidence>
<dbReference type="InterPro" id="IPR028375">
    <property type="entry name" value="KA1/Ssp2_C"/>
</dbReference>
<keyword evidence="5 11" id="KW-0547">Nucleotide-binding</keyword>
<dbReference type="PROSITE" id="PS50011">
    <property type="entry name" value="PROTEIN_KINASE_DOM"/>
    <property type="match status" value="1"/>
</dbReference>
<evidence type="ECO:0000256" key="1">
    <source>
        <dbReference type="ARBA" id="ARBA00006234"/>
    </source>
</evidence>
<dbReference type="InterPro" id="IPR015940">
    <property type="entry name" value="UBA"/>
</dbReference>
<evidence type="ECO:0000256" key="7">
    <source>
        <dbReference type="ARBA" id="ARBA00022840"/>
    </source>
</evidence>
<dbReference type="PROSITE" id="PS50030">
    <property type="entry name" value="UBA"/>
    <property type="match status" value="1"/>
</dbReference>
<dbReference type="SUPFAM" id="SSF56112">
    <property type="entry name" value="Protein kinase-like (PK-like)"/>
    <property type="match status" value="1"/>
</dbReference>
<evidence type="ECO:0000256" key="3">
    <source>
        <dbReference type="ARBA" id="ARBA00022527"/>
    </source>
</evidence>
<feature type="domain" description="KA1" evidence="15">
    <location>
        <begin position="411"/>
        <end position="459"/>
    </location>
</feature>
<proteinExistence type="inferred from homology"/>
<evidence type="ECO:0000259" key="14">
    <source>
        <dbReference type="PROSITE" id="PS50030"/>
    </source>
</evidence>
<name>A0AAD5GTI2_AMBAR</name>
<evidence type="ECO:0000313" key="17">
    <source>
        <dbReference type="Proteomes" id="UP001206925"/>
    </source>
</evidence>
<dbReference type="EMBL" id="JAMZMK010002276">
    <property type="protein sequence ID" value="KAI7754917.1"/>
    <property type="molecule type" value="Genomic_DNA"/>
</dbReference>
<sequence>MEGSRHHGSSVDMILKNYKLGKTLGIGSFGKVKVAEHALTGHKVAIKILNRRKIKNMDMDEKVRREIKILRLFMHPHIIRLYEVIETASDIYVVMEYVKSGELFDYIVEKGRLQEDEGRNFFQQIISGVEYCHRNMVAHRDLKPENLLLDSKCNVKIADFGLSNIMRDGHFLKTSCGSPNYAAPEVISGKLYAGPEVDVWSCGVILYALLCGTLPFDDENIPNLFKKIKGGIYTLPSHLSPGARDLIPRMLVTDEDILLEVVKMGFDRDALLESLRNRVQNDGTVAYYLLLDNRFRNSSGYLGAEFQKPLDGFNRNEAAASMMPQRSAAYMDYQGINFRNQVERKWALGLQSRAHPREIMTEVLKALQELNVCWKKIGHYNMKCRWAPANNSMQNNHYFGDELTIVETDVALTSSNVVKFEVQLYKTREDKYLLDLQRIQGPQFLFLDLCAAFLAQLRVL</sequence>
<dbReference type="AlphaFoldDB" id="A0AAD5GTI2"/>
<dbReference type="PANTHER" id="PTHR24346:SF82">
    <property type="entry name" value="KP78A-RELATED"/>
    <property type="match status" value="1"/>
</dbReference>
<dbReference type="CDD" id="cd12122">
    <property type="entry name" value="AMPKA_C"/>
    <property type="match status" value="1"/>
</dbReference>
<comment type="catalytic activity">
    <reaction evidence="9">
        <text>L-seryl-[protein] + ATP = O-phospho-L-seryl-[protein] + ADP + H(+)</text>
        <dbReference type="Rhea" id="RHEA:17989"/>
        <dbReference type="Rhea" id="RHEA-COMP:9863"/>
        <dbReference type="Rhea" id="RHEA-COMP:11604"/>
        <dbReference type="ChEBI" id="CHEBI:15378"/>
        <dbReference type="ChEBI" id="CHEBI:29999"/>
        <dbReference type="ChEBI" id="CHEBI:30616"/>
        <dbReference type="ChEBI" id="CHEBI:83421"/>
        <dbReference type="ChEBI" id="CHEBI:456216"/>
        <dbReference type="EC" id="2.7.11.1"/>
    </reaction>
</comment>
<organism evidence="16 17">
    <name type="scientific">Ambrosia artemisiifolia</name>
    <name type="common">Common ragweed</name>
    <dbReference type="NCBI Taxonomy" id="4212"/>
    <lineage>
        <taxon>Eukaryota</taxon>
        <taxon>Viridiplantae</taxon>
        <taxon>Streptophyta</taxon>
        <taxon>Embryophyta</taxon>
        <taxon>Tracheophyta</taxon>
        <taxon>Spermatophyta</taxon>
        <taxon>Magnoliopsida</taxon>
        <taxon>eudicotyledons</taxon>
        <taxon>Gunneridae</taxon>
        <taxon>Pentapetalae</taxon>
        <taxon>asterids</taxon>
        <taxon>campanulids</taxon>
        <taxon>Asterales</taxon>
        <taxon>Asteraceae</taxon>
        <taxon>Asteroideae</taxon>
        <taxon>Heliantheae alliance</taxon>
        <taxon>Heliantheae</taxon>
        <taxon>Ambrosia</taxon>
    </lineage>
</organism>
<evidence type="ECO:0000256" key="12">
    <source>
        <dbReference type="RuleBase" id="RU000304"/>
    </source>
</evidence>
<dbReference type="CDD" id="cd14079">
    <property type="entry name" value="STKc_AMPK_alpha"/>
    <property type="match status" value="1"/>
</dbReference>
<dbReference type="PROSITE" id="PS00108">
    <property type="entry name" value="PROTEIN_KINASE_ST"/>
    <property type="match status" value="1"/>
</dbReference>
<dbReference type="SMART" id="SM00165">
    <property type="entry name" value="UBA"/>
    <property type="match status" value="1"/>
</dbReference>
<evidence type="ECO:0000256" key="11">
    <source>
        <dbReference type="PROSITE-ProRule" id="PRU10141"/>
    </source>
</evidence>
<dbReference type="Gene3D" id="1.10.510.10">
    <property type="entry name" value="Transferase(Phosphotransferase) domain 1"/>
    <property type="match status" value="1"/>
</dbReference>
<dbReference type="InterPro" id="IPR017441">
    <property type="entry name" value="Protein_kinase_ATP_BS"/>
</dbReference>
<feature type="domain" description="UBA" evidence="14">
    <location>
        <begin position="252"/>
        <end position="292"/>
    </location>
</feature>
<dbReference type="InterPro" id="IPR001772">
    <property type="entry name" value="KA1_dom"/>
</dbReference>
<accession>A0AAD5GTI2</accession>
<dbReference type="FunFam" id="3.30.200.20:FF:000236">
    <property type="entry name" value="Non-specific serine/threonine protein kinase"/>
    <property type="match status" value="1"/>
</dbReference>
<dbReference type="Pfam" id="PF00069">
    <property type="entry name" value="Pkinase"/>
    <property type="match status" value="1"/>
</dbReference>
<dbReference type="Gene3D" id="3.30.310.80">
    <property type="entry name" value="Kinase associated domain 1, KA1"/>
    <property type="match status" value="1"/>
</dbReference>
<dbReference type="InterPro" id="IPR011009">
    <property type="entry name" value="Kinase-like_dom_sf"/>
</dbReference>
<evidence type="ECO:0000256" key="2">
    <source>
        <dbReference type="ARBA" id="ARBA00012513"/>
    </source>
</evidence>
<dbReference type="FunFam" id="1.10.510.10:FF:000571">
    <property type="entry name" value="Maternal embryonic leucine zipper kinase"/>
    <property type="match status" value="1"/>
</dbReference>
<comment type="catalytic activity">
    <reaction evidence="8">
        <text>L-threonyl-[protein] + ATP = O-phospho-L-threonyl-[protein] + ADP + H(+)</text>
        <dbReference type="Rhea" id="RHEA:46608"/>
        <dbReference type="Rhea" id="RHEA-COMP:11060"/>
        <dbReference type="Rhea" id="RHEA-COMP:11605"/>
        <dbReference type="ChEBI" id="CHEBI:15378"/>
        <dbReference type="ChEBI" id="CHEBI:30013"/>
        <dbReference type="ChEBI" id="CHEBI:30616"/>
        <dbReference type="ChEBI" id="CHEBI:61977"/>
        <dbReference type="ChEBI" id="CHEBI:456216"/>
        <dbReference type="EC" id="2.7.11.1"/>
    </reaction>
</comment>
<dbReference type="Proteomes" id="UP001206925">
    <property type="component" value="Unassembled WGS sequence"/>
</dbReference>
<gene>
    <name evidence="16" type="ORF">M8C21_027027</name>
</gene>
<dbReference type="SMART" id="SM00220">
    <property type="entry name" value="S_TKc"/>
    <property type="match status" value="1"/>
</dbReference>
<dbReference type="GO" id="GO:0005737">
    <property type="term" value="C:cytoplasm"/>
    <property type="evidence" value="ECO:0007669"/>
    <property type="project" value="TreeGrafter"/>
</dbReference>
<dbReference type="EC" id="2.7.11.1" evidence="2"/>
<dbReference type="GO" id="GO:0035556">
    <property type="term" value="P:intracellular signal transduction"/>
    <property type="evidence" value="ECO:0007669"/>
    <property type="project" value="TreeGrafter"/>
</dbReference>
<dbReference type="PROSITE" id="PS00107">
    <property type="entry name" value="PROTEIN_KINASE_ATP"/>
    <property type="match status" value="1"/>
</dbReference>
<dbReference type="InterPro" id="IPR008271">
    <property type="entry name" value="Ser/Thr_kinase_AS"/>
</dbReference>
<dbReference type="PANTHER" id="PTHR24346">
    <property type="entry name" value="MAP/MICROTUBULE AFFINITY-REGULATING KINASE"/>
    <property type="match status" value="1"/>
</dbReference>
<feature type="binding site" evidence="11">
    <location>
        <position position="47"/>
    </location>
    <ligand>
        <name>ATP</name>
        <dbReference type="ChEBI" id="CHEBI:30616"/>
    </ligand>
</feature>
<dbReference type="SUPFAM" id="SSF103243">
    <property type="entry name" value="KA1-like"/>
    <property type="match status" value="1"/>
</dbReference>
<keyword evidence="4" id="KW-0808">Transferase</keyword>
<evidence type="ECO:0000256" key="10">
    <source>
        <dbReference type="ARBA" id="ARBA00058225"/>
    </source>
</evidence>
<keyword evidence="3 12" id="KW-0723">Serine/threonine-protein kinase</keyword>
<keyword evidence="6" id="KW-0418">Kinase</keyword>
<evidence type="ECO:0000256" key="4">
    <source>
        <dbReference type="ARBA" id="ARBA00022679"/>
    </source>
</evidence>
<dbReference type="PROSITE" id="PS50032">
    <property type="entry name" value="KA1"/>
    <property type="match status" value="1"/>
</dbReference>
<reference evidence="16" key="1">
    <citation type="submission" date="2022-06" db="EMBL/GenBank/DDBJ databases">
        <title>Uncovering the hologenomic basis of an extraordinary plant invasion.</title>
        <authorList>
            <person name="Bieker V.C."/>
            <person name="Martin M.D."/>
            <person name="Gilbert T."/>
            <person name="Hodgins K."/>
            <person name="Battlay P."/>
            <person name="Petersen B."/>
            <person name="Wilson J."/>
        </authorList>
    </citation>
    <scope>NUCLEOTIDE SEQUENCE</scope>
    <source>
        <strain evidence="16">AA19_3_7</strain>
        <tissue evidence="16">Leaf</tissue>
    </source>
</reference>
<comment type="function">
    <text evidence="10">CIPK serine-threonine protein kinases interact with CBL proteins. Binding of a CBL protein to the regulatory NAF domain of CIPK protein lead to the activation of the kinase in a calcium-dependent manner.</text>
</comment>
<comment type="caution">
    <text evidence="16">The sequence shown here is derived from an EMBL/GenBank/DDBJ whole genome shotgun (WGS) entry which is preliminary data.</text>
</comment>
<comment type="similarity">
    <text evidence="1">Belongs to the protein kinase superfamily. CAMK Ser/Thr protein kinase family. SNF1 subfamily.</text>
</comment>
<dbReference type="CDD" id="cd14335">
    <property type="entry name" value="UBA_SnRK1_plant"/>
    <property type="match status" value="1"/>
</dbReference>
<dbReference type="FunFam" id="3.30.310.80:FF:000006">
    <property type="entry name" value="Non-specific serine/threonine protein kinase"/>
    <property type="match status" value="1"/>
</dbReference>
<dbReference type="GO" id="GO:0004674">
    <property type="term" value="F:protein serine/threonine kinase activity"/>
    <property type="evidence" value="ECO:0007669"/>
    <property type="project" value="UniProtKB-KW"/>
</dbReference>
<feature type="domain" description="Protein kinase" evidence="13">
    <location>
        <begin position="18"/>
        <end position="272"/>
    </location>
</feature>
<dbReference type="Pfam" id="PF02149">
    <property type="entry name" value="KA1"/>
    <property type="match status" value="1"/>
</dbReference>
<dbReference type="GO" id="GO:0005524">
    <property type="term" value="F:ATP binding"/>
    <property type="evidence" value="ECO:0007669"/>
    <property type="project" value="UniProtKB-UniRule"/>
</dbReference>
<evidence type="ECO:0000256" key="6">
    <source>
        <dbReference type="ARBA" id="ARBA00022777"/>
    </source>
</evidence>